<evidence type="ECO:0000256" key="3">
    <source>
        <dbReference type="ARBA" id="ARBA00022692"/>
    </source>
</evidence>
<evidence type="ECO:0000256" key="2">
    <source>
        <dbReference type="ARBA" id="ARBA00022670"/>
    </source>
</evidence>
<dbReference type="eggNOG" id="arCOG01331">
    <property type="taxonomic scope" value="Archaea"/>
</dbReference>
<evidence type="ECO:0000256" key="7">
    <source>
        <dbReference type="ARBA" id="ARBA00022989"/>
    </source>
</evidence>
<comment type="cofactor">
    <cofactor evidence="10">
        <name>Zn(2+)</name>
        <dbReference type="ChEBI" id="CHEBI:29105"/>
    </cofactor>
    <text evidence="10">Binds 1 zinc ion per subunit.</text>
</comment>
<comment type="similarity">
    <text evidence="10">Belongs to the peptidase M48 family.</text>
</comment>
<keyword evidence="9 12" id="KW-0472">Membrane</keyword>
<evidence type="ECO:0000256" key="10">
    <source>
        <dbReference type="RuleBase" id="RU003983"/>
    </source>
</evidence>
<evidence type="ECO:0000313" key="16">
    <source>
        <dbReference type="Proteomes" id="UP000011555"/>
    </source>
</evidence>
<evidence type="ECO:0000256" key="4">
    <source>
        <dbReference type="ARBA" id="ARBA00022723"/>
    </source>
</evidence>
<dbReference type="EMBL" id="CP019285">
    <property type="protein sequence ID" value="APW99949.1"/>
    <property type="molecule type" value="Genomic_DNA"/>
</dbReference>
<evidence type="ECO:0000256" key="9">
    <source>
        <dbReference type="ARBA" id="ARBA00023136"/>
    </source>
</evidence>
<dbReference type="STRING" id="358396.CHINAEXTREME_20210"/>
<dbReference type="KEGG" id="hlc:CHINAEXTREME20210"/>
<keyword evidence="2 10" id="KW-0645">Protease</keyword>
<dbReference type="PATRIC" id="fig|358396.7.peg.680"/>
<dbReference type="Proteomes" id="UP000011555">
    <property type="component" value="Unassembled WGS sequence"/>
</dbReference>
<evidence type="ECO:0000259" key="13">
    <source>
        <dbReference type="Pfam" id="PF01435"/>
    </source>
</evidence>
<feature type="transmembrane region" description="Helical" evidence="12">
    <location>
        <begin position="64"/>
        <end position="86"/>
    </location>
</feature>
<keyword evidence="4" id="KW-0479">Metal-binding</keyword>
<dbReference type="Pfam" id="PF01435">
    <property type="entry name" value="Peptidase_M48"/>
    <property type="match status" value="1"/>
</dbReference>
<name>M0LUU3_NATLA</name>
<evidence type="ECO:0000256" key="8">
    <source>
        <dbReference type="ARBA" id="ARBA00023049"/>
    </source>
</evidence>
<protein>
    <submittedName>
        <fullName evidence="14 15">Peptidase M48</fullName>
    </submittedName>
</protein>
<evidence type="ECO:0000313" key="15">
    <source>
        <dbReference type="EMBL" id="EMA35860.1"/>
    </source>
</evidence>
<dbReference type="GO" id="GO:0046872">
    <property type="term" value="F:metal ion binding"/>
    <property type="evidence" value="ECO:0007669"/>
    <property type="project" value="UniProtKB-KW"/>
</dbReference>
<dbReference type="AlphaFoldDB" id="M0LUU3"/>
<feature type="transmembrane region" description="Helical" evidence="12">
    <location>
        <begin position="106"/>
        <end position="128"/>
    </location>
</feature>
<dbReference type="RefSeq" id="WP_007140417.1">
    <property type="nucleotide sequence ID" value="NZ_AOLZ01000022.1"/>
</dbReference>
<reference evidence="14" key="3">
    <citation type="submission" date="2017-01" db="EMBL/GenBank/DDBJ databases">
        <authorList>
            <person name="Mah S.A."/>
            <person name="Swanson W.J."/>
            <person name="Moy G.W."/>
            <person name="Vacquier V.D."/>
        </authorList>
    </citation>
    <scope>NUCLEOTIDE SEQUENCE</scope>
    <source>
        <strain evidence="14">AJ5</strain>
    </source>
</reference>
<dbReference type="Gene3D" id="3.30.2010.10">
    <property type="entry name" value="Metalloproteases ('zincins'), catalytic domain"/>
    <property type="match status" value="1"/>
</dbReference>
<keyword evidence="5 10" id="KW-0378">Hydrolase</keyword>
<reference evidence="15 16" key="2">
    <citation type="journal article" date="2014" name="PLoS Genet.">
        <title>Phylogenetically driven sequencing of extremely halophilic archaea reveals strategies for static and dynamic osmo-response.</title>
        <authorList>
            <person name="Becker E.A."/>
            <person name="Seitzer P.M."/>
            <person name="Tritt A."/>
            <person name="Larsen D."/>
            <person name="Krusor M."/>
            <person name="Yao A.I."/>
            <person name="Wu D."/>
            <person name="Madern D."/>
            <person name="Eisen J.A."/>
            <person name="Darling A.E."/>
            <person name="Facciotti M.T."/>
        </authorList>
    </citation>
    <scope>NUCLEOTIDE SEQUENCE [LARGE SCALE GENOMIC DNA]</scope>
    <source>
        <strain evidence="15 16">AJ5</strain>
    </source>
</reference>
<evidence type="ECO:0000256" key="11">
    <source>
        <dbReference type="SAM" id="MobiDB-lite"/>
    </source>
</evidence>
<evidence type="ECO:0000313" key="14">
    <source>
        <dbReference type="EMBL" id="APW99949.1"/>
    </source>
</evidence>
<keyword evidence="7 12" id="KW-1133">Transmembrane helix</keyword>
<feature type="region of interest" description="Disordered" evidence="11">
    <location>
        <begin position="360"/>
        <end position="392"/>
    </location>
</feature>
<evidence type="ECO:0000256" key="12">
    <source>
        <dbReference type="SAM" id="Phobius"/>
    </source>
</evidence>
<keyword evidence="1" id="KW-1003">Cell membrane</keyword>
<dbReference type="GeneID" id="30923500"/>
<accession>M0LUU3</accession>
<dbReference type="PANTHER" id="PTHR43221:SF2">
    <property type="entry name" value="PROTEASE HTPX HOMOLOG"/>
    <property type="match status" value="1"/>
</dbReference>
<feature type="transmembrane region" description="Helical" evidence="12">
    <location>
        <begin position="12"/>
        <end position="44"/>
    </location>
</feature>
<dbReference type="PANTHER" id="PTHR43221">
    <property type="entry name" value="PROTEASE HTPX"/>
    <property type="match status" value="1"/>
</dbReference>
<dbReference type="InterPro" id="IPR050083">
    <property type="entry name" value="HtpX_protease"/>
</dbReference>
<feature type="domain" description="Peptidase M48" evidence="13">
    <location>
        <begin position="184"/>
        <end position="383"/>
    </location>
</feature>
<organism evidence="15 16">
    <name type="scientific">Natronobacterium lacisalsi AJ5</name>
    <dbReference type="NCBI Taxonomy" id="358396"/>
    <lineage>
        <taxon>Archaea</taxon>
        <taxon>Methanobacteriati</taxon>
        <taxon>Methanobacteriota</taxon>
        <taxon>Stenosarchaea group</taxon>
        <taxon>Halobacteria</taxon>
        <taxon>Halobacteriales</taxon>
        <taxon>Natrialbaceae</taxon>
        <taxon>Natronobacterium</taxon>
    </lineage>
</organism>
<dbReference type="Proteomes" id="UP000186547">
    <property type="component" value="Chromosome"/>
</dbReference>
<proteinExistence type="inferred from homology"/>
<dbReference type="InterPro" id="IPR001915">
    <property type="entry name" value="Peptidase_M48"/>
</dbReference>
<dbReference type="GO" id="GO:0006508">
    <property type="term" value="P:proteolysis"/>
    <property type="evidence" value="ECO:0007669"/>
    <property type="project" value="UniProtKB-KW"/>
</dbReference>
<feature type="compositionally biased region" description="Basic and acidic residues" evidence="11">
    <location>
        <begin position="373"/>
        <end position="383"/>
    </location>
</feature>
<dbReference type="EMBL" id="AOLZ01000022">
    <property type="protein sequence ID" value="EMA35860.1"/>
    <property type="molecule type" value="Genomic_DNA"/>
</dbReference>
<keyword evidence="6 10" id="KW-0862">Zinc</keyword>
<keyword evidence="3 12" id="KW-0812">Transmembrane</keyword>
<evidence type="ECO:0000256" key="1">
    <source>
        <dbReference type="ARBA" id="ARBA00022475"/>
    </source>
</evidence>
<gene>
    <name evidence="15" type="ORF">C445_03353</name>
    <name evidence="14" type="ORF">CHINAEXTREME_20210</name>
</gene>
<evidence type="ECO:0000256" key="5">
    <source>
        <dbReference type="ARBA" id="ARBA00022801"/>
    </source>
</evidence>
<sequence>MNEYRLRLSLLVRMAVAVGVLVTLSIAVAVVVGLIGGVLGLVAWEWIESGFELVGSFPGLSDLTALSPAAAAILAALGPLVVINWWQPITDYTPVEYLFRPTPSSLFVTGGLLGCLYLAIVDGSAALAGALEAVRSTTEGLLVGFGLSGFLVVVLLVAESRREIRRLQDRLIADSEPVTAIDPVLEATVRRLATLASVPVPDVYVTETDRPESFTVGSGDSAVIVVSTGLCERLSDAELEAVLAHEVSHLANWDSRLMAAAIVPVVIADDWIERESPDIRDLLWNAVFGALRLYGQFGVAVLSRGREWHADAGAAALVGSPAPLAGALETLADARYKPETDLREWERSIVALDVLPPALEDRTSGPFQTHPPTEARIRRLRGLEDEDEDERS</sequence>
<evidence type="ECO:0000256" key="6">
    <source>
        <dbReference type="ARBA" id="ARBA00022833"/>
    </source>
</evidence>
<feature type="transmembrane region" description="Helical" evidence="12">
    <location>
        <begin position="140"/>
        <end position="158"/>
    </location>
</feature>
<keyword evidence="16" id="KW-1185">Reference proteome</keyword>
<reference evidence="14 17" key="1">
    <citation type="journal article" date="2011" name="J. Bacteriol.">
        <title>Genome sequence of Halobiforma lacisalsi AJ5, an extremely halophilic archaeon which harbors a bop gene.</title>
        <authorList>
            <person name="Jiang X."/>
            <person name="Wang S."/>
            <person name="Cheng H."/>
            <person name="Huo Y."/>
            <person name="Zhang X."/>
            <person name="Zhu X."/>
            <person name="Han X."/>
            <person name="Ni P."/>
            <person name="Wu M."/>
        </authorList>
    </citation>
    <scope>NUCLEOTIDE SEQUENCE [LARGE SCALE GENOMIC DNA]</scope>
    <source>
        <strain evidence="14 17">AJ5</strain>
    </source>
</reference>
<dbReference type="GO" id="GO:0004222">
    <property type="term" value="F:metalloendopeptidase activity"/>
    <property type="evidence" value="ECO:0007669"/>
    <property type="project" value="InterPro"/>
</dbReference>
<keyword evidence="8 10" id="KW-0482">Metalloprotease</keyword>
<evidence type="ECO:0000313" key="17">
    <source>
        <dbReference type="Proteomes" id="UP000186547"/>
    </source>
</evidence>